<proteinExistence type="predicted"/>
<dbReference type="Pfam" id="PF01943">
    <property type="entry name" value="Polysacc_synt"/>
    <property type="match status" value="1"/>
</dbReference>
<feature type="transmembrane region" description="Helical" evidence="6">
    <location>
        <begin position="399"/>
        <end position="418"/>
    </location>
</feature>
<evidence type="ECO:0000256" key="4">
    <source>
        <dbReference type="ARBA" id="ARBA00022989"/>
    </source>
</evidence>
<feature type="transmembrane region" description="Helical" evidence="6">
    <location>
        <begin position="192"/>
        <end position="215"/>
    </location>
</feature>
<dbReference type="EMBL" id="JACSQY010000003">
    <property type="protein sequence ID" value="MBD7907888.1"/>
    <property type="molecule type" value="Genomic_DNA"/>
</dbReference>
<reference evidence="7 8" key="1">
    <citation type="submission" date="2020-08" db="EMBL/GenBank/DDBJ databases">
        <title>A Genomic Blueprint of the Chicken Gut Microbiome.</title>
        <authorList>
            <person name="Gilroy R."/>
            <person name="Ravi A."/>
            <person name="Getino M."/>
            <person name="Pursley I."/>
            <person name="Horton D.L."/>
            <person name="Alikhan N.-F."/>
            <person name="Baker D."/>
            <person name="Gharbi K."/>
            <person name="Hall N."/>
            <person name="Watson M."/>
            <person name="Adriaenssens E.M."/>
            <person name="Foster-Nyarko E."/>
            <person name="Jarju S."/>
            <person name="Secka A."/>
            <person name="Antonio M."/>
            <person name="Oren A."/>
            <person name="Chaudhuri R."/>
            <person name="La Ragione R.M."/>
            <person name="Hildebrand F."/>
            <person name="Pallen M.J."/>
        </authorList>
    </citation>
    <scope>NUCLEOTIDE SEQUENCE [LARGE SCALE GENOMIC DNA]</scope>
    <source>
        <strain evidence="7 8">Sa3CUA8</strain>
    </source>
</reference>
<feature type="transmembrane region" description="Helical" evidence="6">
    <location>
        <begin position="12"/>
        <end position="34"/>
    </location>
</feature>
<protein>
    <submittedName>
        <fullName evidence="7">Polysaccharide biosynthesis protein</fullName>
    </submittedName>
</protein>
<gene>
    <name evidence="7" type="ORF">H9659_06065</name>
</gene>
<evidence type="ECO:0000313" key="7">
    <source>
        <dbReference type="EMBL" id="MBD7907888.1"/>
    </source>
</evidence>
<feature type="transmembrane region" description="Helical" evidence="6">
    <location>
        <begin position="244"/>
        <end position="264"/>
    </location>
</feature>
<evidence type="ECO:0000256" key="2">
    <source>
        <dbReference type="ARBA" id="ARBA00022475"/>
    </source>
</evidence>
<keyword evidence="3 6" id="KW-0812">Transmembrane</keyword>
<feature type="transmembrane region" description="Helical" evidence="6">
    <location>
        <begin position="374"/>
        <end position="392"/>
    </location>
</feature>
<dbReference type="PIRSF" id="PIRSF038958">
    <property type="entry name" value="PG_synth_SpoVB"/>
    <property type="match status" value="1"/>
</dbReference>
<name>A0ABR8PIA2_9BACL</name>
<keyword evidence="8" id="KW-1185">Reference proteome</keyword>
<evidence type="ECO:0000313" key="8">
    <source>
        <dbReference type="Proteomes" id="UP000659496"/>
    </source>
</evidence>
<keyword evidence="2" id="KW-1003">Cell membrane</keyword>
<organism evidence="7 8">
    <name type="scientific">Sporosarcina gallistercoris</name>
    <dbReference type="NCBI Taxonomy" id="2762245"/>
    <lineage>
        <taxon>Bacteria</taxon>
        <taxon>Bacillati</taxon>
        <taxon>Bacillota</taxon>
        <taxon>Bacilli</taxon>
        <taxon>Bacillales</taxon>
        <taxon>Caryophanaceae</taxon>
        <taxon>Sporosarcina</taxon>
    </lineage>
</organism>
<keyword evidence="5 6" id="KW-0472">Membrane</keyword>
<accession>A0ABR8PIA2</accession>
<feature type="transmembrane region" description="Helical" evidence="6">
    <location>
        <begin position="46"/>
        <end position="68"/>
    </location>
</feature>
<evidence type="ECO:0000256" key="5">
    <source>
        <dbReference type="ARBA" id="ARBA00023136"/>
    </source>
</evidence>
<feature type="transmembrane region" description="Helical" evidence="6">
    <location>
        <begin position="167"/>
        <end position="186"/>
    </location>
</feature>
<keyword evidence="4 6" id="KW-1133">Transmembrane helix</keyword>
<dbReference type="Proteomes" id="UP000659496">
    <property type="component" value="Unassembled WGS sequence"/>
</dbReference>
<evidence type="ECO:0000256" key="6">
    <source>
        <dbReference type="SAM" id="Phobius"/>
    </source>
</evidence>
<evidence type="ECO:0000256" key="3">
    <source>
        <dbReference type="ARBA" id="ARBA00022692"/>
    </source>
</evidence>
<dbReference type="CDD" id="cd13124">
    <property type="entry name" value="MATE_SpoVB_like"/>
    <property type="match status" value="1"/>
</dbReference>
<dbReference type="PANTHER" id="PTHR30250:SF21">
    <property type="entry name" value="LIPID II FLIPPASE MURJ"/>
    <property type="match status" value="1"/>
</dbReference>
<dbReference type="InterPro" id="IPR050833">
    <property type="entry name" value="Poly_Biosynth_Transport"/>
</dbReference>
<feature type="transmembrane region" description="Helical" evidence="6">
    <location>
        <begin position="296"/>
        <end position="316"/>
    </location>
</feature>
<sequence length="539" mass="58807">MASNLVKGTAILTIGLFLSKALGLLYVIPFYSIVGEKNVGLYQYAYIPYNIALSIAISGAPLAVSKFVSKYNALGDYATGRKLMKSSIGIMALTGVLSFLALYFMAEPIAHMVIKDTEQQFTVQDIASVIRWVSYALLAVPIMSVIRGFLQGYQKFEPTSVSQLVEQIVRIAVVLIGAYIVVDVLGGSPKTAVKFAVFAAFIGALASLATLGLYWKKYKPEMNGLLQNSPPAGDIPLTTIYKEIITYVLPFVLVGVINPLYQFVDMITFNGTMASIGLAKVTDTYLTMLNFLTHKVVMIPVMVATGFSMALIPVMTTYYAKGDQKGITRSLDQTYQIMLFMTIPMVVGIMALSSETYQVLYSQSDIGAGVLRSYAPAAVLFGLYTVTAAILQGIDKHKWIVFTSLLGLLFKLMLNIPLIKMFEVNGAIAATIIGYAIAVGVNIFVIKKELNYQSKLVVRRTILILFFNAIMVVAVLLTRSGLYAIHVPEGKMQTLLYLMICSGVGALVYGFLSFKSGLAQKLLGDKITRITKKFGLGRS</sequence>
<feature type="transmembrane region" description="Helical" evidence="6">
    <location>
        <begin position="494"/>
        <end position="512"/>
    </location>
</feature>
<feature type="transmembrane region" description="Helical" evidence="6">
    <location>
        <begin position="126"/>
        <end position="146"/>
    </location>
</feature>
<comment type="caution">
    <text evidence="7">The sequence shown here is derived from an EMBL/GenBank/DDBJ whole genome shotgun (WGS) entry which is preliminary data.</text>
</comment>
<dbReference type="InterPro" id="IPR002797">
    <property type="entry name" value="Polysacc_synth"/>
</dbReference>
<feature type="transmembrane region" description="Helical" evidence="6">
    <location>
        <begin position="88"/>
        <end position="106"/>
    </location>
</feature>
<feature type="transmembrane region" description="Helical" evidence="6">
    <location>
        <begin position="337"/>
        <end position="354"/>
    </location>
</feature>
<dbReference type="InterPro" id="IPR024923">
    <property type="entry name" value="PG_synth_SpoVB"/>
</dbReference>
<dbReference type="RefSeq" id="WP_191689039.1">
    <property type="nucleotide sequence ID" value="NZ_JACSQY010000003.1"/>
</dbReference>
<evidence type="ECO:0000256" key="1">
    <source>
        <dbReference type="ARBA" id="ARBA00004651"/>
    </source>
</evidence>
<feature type="transmembrane region" description="Helical" evidence="6">
    <location>
        <begin position="457"/>
        <end position="482"/>
    </location>
</feature>
<feature type="transmembrane region" description="Helical" evidence="6">
    <location>
        <begin position="424"/>
        <end position="445"/>
    </location>
</feature>
<comment type="subcellular location">
    <subcellularLocation>
        <location evidence="1">Cell membrane</location>
        <topology evidence="1">Multi-pass membrane protein</topology>
    </subcellularLocation>
</comment>
<dbReference type="PANTHER" id="PTHR30250">
    <property type="entry name" value="PST FAMILY PREDICTED COLANIC ACID TRANSPORTER"/>
    <property type="match status" value="1"/>
</dbReference>